<dbReference type="AlphaFoldDB" id="A0A8X7T811"/>
<feature type="compositionally biased region" description="Low complexity" evidence="3">
    <location>
        <begin position="14"/>
        <end position="36"/>
    </location>
</feature>
<gene>
    <name evidence="5" type="ORF">FOB60_005815</name>
</gene>
<comment type="caution">
    <text evidence="5">The sequence shown here is derived from an EMBL/GenBank/DDBJ whole genome shotgun (WGS) entry which is preliminary data.</text>
</comment>
<feature type="compositionally biased region" description="Polar residues" evidence="3">
    <location>
        <begin position="299"/>
        <end position="314"/>
    </location>
</feature>
<dbReference type="GO" id="GO:0045944">
    <property type="term" value="P:positive regulation of transcription by RNA polymerase II"/>
    <property type="evidence" value="ECO:0007669"/>
    <property type="project" value="TreeGrafter"/>
</dbReference>
<feature type="region of interest" description="Disordered" evidence="3">
    <location>
        <begin position="249"/>
        <end position="348"/>
    </location>
</feature>
<evidence type="ECO:0000256" key="1">
    <source>
        <dbReference type="ARBA" id="ARBA00004123"/>
    </source>
</evidence>
<reference evidence="5" key="1">
    <citation type="submission" date="2020-03" db="EMBL/GenBank/DDBJ databases">
        <title>FDA dAtabase for Regulatory Grade micrObial Sequences (FDA-ARGOS): Supporting development and validation of Infectious Disease Dx tests.</title>
        <authorList>
            <person name="Campos J."/>
            <person name="Goldberg B."/>
            <person name="Tallon L."/>
            <person name="Sadzewicz L."/>
            <person name="Vavikolanu K."/>
            <person name="Mehta A."/>
            <person name="Aluvathingal J."/>
            <person name="Nadendla S."/>
            <person name="Nandy P."/>
            <person name="Geyer C."/>
            <person name="Yan Y."/>
            <person name="Sichtig H."/>
        </authorList>
    </citation>
    <scope>NUCLEOTIDE SEQUENCE [LARGE SCALE GENOMIC DNA]</scope>
    <source>
        <strain evidence="5">FDAARGOS_652</strain>
    </source>
</reference>
<dbReference type="SUPFAM" id="SSF57701">
    <property type="entry name" value="Zn2/Cys6 DNA-binding domain"/>
    <property type="match status" value="1"/>
</dbReference>
<dbReference type="InterPro" id="IPR001138">
    <property type="entry name" value="Zn2Cys6_DnaBD"/>
</dbReference>
<evidence type="ECO:0000256" key="3">
    <source>
        <dbReference type="SAM" id="MobiDB-lite"/>
    </source>
</evidence>
<dbReference type="GO" id="GO:0000981">
    <property type="term" value="F:DNA-binding transcription factor activity, RNA polymerase II-specific"/>
    <property type="evidence" value="ECO:0007669"/>
    <property type="project" value="InterPro"/>
</dbReference>
<dbReference type="Gene3D" id="4.10.240.10">
    <property type="entry name" value="Zn(2)-C6 fungal-type DNA-binding domain"/>
    <property type="match status" value="1"/>
</dbReference>
<dbReference type="Pfam" id="PF00172">
    <property type="entry name" value="Zn_clus"/>
    <property type="match status" value="1"/>
</dbReference>
<dbReference type="InterPro" id="IPR036864">
    <property type="entry name" value="Zn2-C6_fun-type_DNA-bd_sf"/>
</dbReference>
<feature type="region of interest" description="Disordered" evidence="3">
    <location>
        <begin position="1"/>
        <end position="36"/>
    </location>
</feature>
<proteinExistence type="predicted"/>
<evidence type="ECO:0000313" key="6">
    <source>
        <dbReference type="Proteomes" id="UP000590412"/>
    </source>
</evidence>
<dbReference type="PANTHER" id="PTHR37534">
    <property type="entry name" value="TRANSCRIPTIONAL ACTIVATOR PROTEIN UGA3"/>
    <property type="match status" value="1"/>
</dbReference>
<dbReference type="GO" id="GO:0008270">
    <property type="term" value="F:zinc ion binding"/>
    <property type="evidence" value="ECO:0007669"/>
    <property type="project" value="InterPro"/>
</dbReference>
<accession>A0A8X7T811</accession>
<dbReference type="CDD" id="cd00067">
    <property type="entry name" value="GAL4"/>
    <property type="match status" value="1"/>
</dbReference>
<dbReference type="PROSITE" id="PS00463">
    <property type="entry name" value="ZN2_CY6_FUNGAL_1"/>
    <property type="match status" value="1"/>
</dbReference>
<evidence type="ECO:0000256" key="2">
    <source>
        <dbReference type="ARBA" id="ARBA00023242"/>
    </source>
</evidence>
<organism evidence="5 6">
    <name type="scientific">Candida parapsilosis</name>
    <name type="common">Yeast</name>
    <dbReference type="NCBI Taxonomy" id="5480"/>
    <lineage>
        <taxon>Eukaryota</taxon>
        <taxon>Fungi</taxon>
        <taxon>Dikarya</taxon>
        <taxon>Ascomycota</taxon>
        <taxon>Saccharomycotina</taxon>
        <taxon>Pichiomycetes</taxon>
        <taxon>Debaryomycetaceae</taxon>
        <taxon>Candida/Lodderomyces clade</taxon>
        <taxon>Candida</taxon>
    </lineage>
</organism>
<name>A0A8X7T811_CANPA</name>
<dbReference type="PANTHER" id="PTHR37534:SF49">
    <property type="entry name" value="LYSINE BIOSYNTHESIS REGULATORY PROTEIN LYS14"/>
    <property type="match status" value="1"/>
</dbReference>
<protein>
    <submittedName>
        <fullName evidence="5">Fungal specific transcription factor domain family protein</fullName>
    </submittedName>
</protein>
<dbReference type="GO" id="GO:0000976">
    <property type="term" value="F:transcription cis-regulatory region binding"/>
    <property type="evidence" value="ECO:0007669"/>
    <property type="project" value="TreeGrafter"/>
</dbReference>
<dbReference type="EMBL" id="JABWAB010000014">
    <property type="protein sequence ID" value="KAF6042616.1"/>
    <property type="molecule type" value="Genomic_DNA"/>
</dbReference>
<feature type="domain" description="Zn(2)-C6 fungal-type" evidence="4">
    <location>
        <begin position="48"/>
        <end position="78"/>
    </location>
</feature>
<dbReference type="Pfam" id="PF11951">
    <property type="entry name" value="Fungal_trans_2"/>
    <property type="match status" value="1"/>
</dbReference>
<comment type="subcellular location">
    <subcellularLocation>
        <location evidence="1">Nucleus</location>
    </subcellularLocation>
</comment>
<dbReference type="GO" id="GO:0005634">
    <property type="term" value="C:nucleus"/>
    <property type="evidence" value="ECO:0007669"/>
    <property type="project" value="UniProtKB-SubCell"/>
</dbReference>
<dbReference type="PROSITE" id="PS50048">
    <property type="entry name" value="ZN2_CY6_FUNGAL_2"/>
    <property type="match status" value="1"/>
</dbReference>
<dbReference type="SMART" id="SM00066">
    <property type="entry name" value="GAL4"/>
    <property type="match status" value="1"/>
</dbReference>
<dbReference type="Proteomes" id="UP000590412">
    <property type="component" value="Unassembled WGS sequence"/>
</dbReference>
<sequence length="830" mass="93153">MSSGVIDLGVRQPNNTDSNHKNTTSSTTPTTSSTTVVHNNKRIYSKGGCRECKRRKIKCDEGKPACWQCLRLKKDCSYPALGEKVLRVSKRQQKLQAGESLLPDKERRVYEISKVPYIATNPLSVMSNQDPTAGRKLLYNMDASRPTPSTHESAHQGFNEVQGNSHLTPSFQQQAQFRPLEGYSHEQLSTNVGNTQPQSQLPPIQRLNQPNLPRLYQSRILPIQQNGSDSTPFKYYFRQDPLGVVLPPPQTSSHTSSTMNGPMFPNQIRYDLPPRPVERPSSSAGVANLLNKPEDAEVATSNMQALSSQEPTNTDQREETPVVPPTTNDSQAAIPTPSSNERAPFPESPAVLGDDVMFEVSDLNLLATDLQNMVNGILYNITPEFKEKAKDMETTEVKKTMPFVDKLKKHVPVDFIKLENAQNQSYLQEFYYNTSSIVLPFASYDKEKQVYFNPARDLLLTTAANTDYVLAAVLANGAHSRFMKTRNIEDEEFYYLYLNDCLKLLHPAIADNTKLSAKIESVLLTVLLLTATNAADPKQDWRPHLRGAKDLLMKSFSKNAKPSKVFVFCKAWFVTLEVLAGISSRKGGTLQTEEEMDELFNLNTEYDVKVLKDLGVILDNGFNIMGGYHHDSYAAFRELIKILNRKRNGTLDVKDSIQYVELFAKFETLREIDFVKDPTAAGGILVEDVGNSVISWADASHKSYMAASMITLLQTCFDESYTSPQIQVLTNHIIDLISFVMNYVPFAPSSKYKADNGLMMLQWPVLIAGQNLETSDDKEKEIVRVFFEHSSRVGSGGALIALNRIKRVWKKRSDPTFVDDGYESEDLLSY</sequence>
<dbReference type="InterPro" id="IPR021858">
    <property type="entry name" value="Fun_TF"/>
</dbReference>
<evidence type="ECO:0000259" key="4">
    <source>
        <dbReference type="PROSITE" id="PS50048"/>
    </source>
</evidence>
<keyword evidence="2" id="KW-0539">Nucleus</keyword>
<feature type="compositionally biased region" description="Polar residues" evidence="3">
    <location>
        <begin position="325"/>
        <end position="341"/>
    </location>
</feature>
<feature type="region of interest" description="Disordered" evidence="3">
    <location>
        <begin position="143"/>
        <end position="165"/>
    </location>
</feature>
<evidence type="ECO:0000313" key="5">
    <source>
        <dbReference type="EMBL" id="KAF6042616.1"/>
    </source>
</evidence>